<name>A0A975B6J9_9BACT</name>
<dbReference type="RefSeq" id="WP_207691421.1">
    <property type="nucleotide sequence ID" value="NZ_CP061799.1"/>
</dbReference>
<dbReference type="AlphaFoldDB" id="A0A975B6J9"/>
<dbReference type="InterPro" id="IPR036465">
    <property type="entry name" value="vWFA_dom_sf"/>
</dbReference>
<reference evidence="1" key="1">
    <citation type="journal article" date="2021" name="Microb. Physiol.">
        <title>Proteogenomic Insights into the Physiology of Marine, Sulfate-Reducing, Filamentous Desulfonema limicola and Desulfonema magnum.</title>
        <authorList>
            <person name="Schnaars V."/>
            <person name="Wohlbrand L."/>
            <person name="Scheve S."/>
            <person name="Hinrichs C."/>
            <person name="Reinhardt R."/>
            <person name="Rabus R."/>
        </authorList>
    </citation>
    <scope>NUCLEOTIDE SEQUENCE</scope>
    <source>
        <strain evidence="1">5ac10</strain>
    </source>
</reference>
<dbReference type="KEGG" id="dli:dnl_19760"/>
<keyword evidence="2" id="KW-1185">Reference proteome</keyword>
<evidence type="ECO:0000313" key="1">
    <source>
        <dbReference type="EMBL" id="QTA79700.1"/>
    </source>
</evidence>
<dbReference type="Gene3D" id="3.40.50.410">
    <property type="entry name" value="von Willebrand factor, type A domain"/>
    <property type="match status" value="1"/>
</dbReference>
<dbReference type="Proteomes" id="UP000663720">
    <property type="component" value="Chromosome"/>
</dbReference>
<sequence length="269" mass="30470">MKKNRLWHILTGIIFLTWGIMFLPGISHAEENSFGAVLILTDVSGSMQDPASGFEITDQEGRKQEKRISKSEAAKELVVQITNELSEKSCKFGIYTMCYKAGFKELYSPFLSIDNYNAQEIKDIVTDKFITKYPVFNRRTPIADTLRQLDENEFKALNGSIRVLIISDGKESFYDLEKDKNNTQTQDEKVIGPLTETRRLKEKYGQALSIYTVFMEDVSDKDKKDKPQGAVLLEDMASASAGKYFAGKELLENKSQIDELVNLLCSSIQ</sequence>
<proteinExistence type="predicted"/>
<protein>
    <submittedName>
        <fullName evidence="1">von Willebrand factor A domain-containing protein</fullName>
    </submittedName>
</protein>
<accession>A0A975B6J9</accession>
<evidence type="ECO:0000313" key="2">
    <source>
        <dbReference type="Proteomes" id="UP000663720"/>
    </source>
</evidence>
<organism evidence="1 2">
    <name type="scientific">Desulfonema limicola</name>
    <dbReference type="NCBI Taxonomy" id="45656"/>
    <lineage>
        <taxon>Bacteria</taxon>
        <taxon>Pseudomonadati</taxon>
        <taxon>Thermodesulfobacteriota</taxon>
        <taxon>Desulfobacteria</taxon>
        <taxon>Desulfobacterales</taxon>
        <taxon>Desulfococcaceae</taxon>
        <taxon>Desulfonema</taxon>
    </lineage>
</organism>
<dbReference type="SUPFAM" id="SSF53300">
    <property type="entry name" value="vWA-like"/>
    <property type="match status" value="1"/>
</dbReference>
<dbReference type="EMBL" id="CP061799">
    <property type="protein sequence ID" value="QTA79700.1"/>
    <property type="molecule type" value="Genomic_DNA"/>
</dbReference>
<gene>
    <name evidence="1" type="ORF">dnl_19760</name>
</gene>